<proteinExistence type="predicted"/>
<keyword evidence="7" id="KW-0479">Metal-binding</keyword>
<dbReference type="InterPro" id="IPR039537">
    <property type="entry name" value="Retrotran_Ty1/copia-like"/>
</dbReference>
<dbReference type="GO" id="GO:0003677">
    <property type="term" value="F:DNA binding"/>
    <property type="evidence" value="ECO:0007669"/>
    <property type="project" value="UniProtKB-KW"/>
</dbReference>
<evidence type="ECO:0000256" key="3">
    <source>
        <dbReference type="ARBA" id="ARBA00022612"/>
    </source>
</evidence>
<evidence type="ECO:0000256" key="19">
    <source>
        <dbReference type="ARBA" id="ARBA00023125"/>
    </source>
</evidence>
<keyword evidence="25" id="KW-0418">Kinase</keyword>
<dbReference type="GO" id="GO:0004190">
    <property type="term" value="F:aspartic-type endopeptidase activity"/>
    <property type="evidence" value="ECO:0007669"/>
    <property type="project" value="UniProtKB-KW"/>
</dbReference>
<dbReference type="GO" id="GO:0005634">
    <property type="term" value="C:nucleus"/>
    <property type="evidence" value="ECO:0007669"/>
    <property type="project" value="UniProtKB-ARBA"/>
</dbReference>
<sequence>MEHRVPCIQIPIEPQVSQINQEATSIINLSSEQLRLYEFMYNQYRTNLQTYKEQQKSLASIQQYIIKTVGNYYSTIEDEHDVAEELVLLKRRAQPSDWVQRKEILIKYQSILNSPNRTDLSLWVTNWQKALTNAKRINLPEAEGLRPTQSFLESIHQIDNSFSDYWTNKLEDEARKIFERTQSTKANMSSQSTSFAVFKGQNSSDVKNNTTIPPPSNLKKPLCPCGWSHYYAECYYINKKIRPTNFKPSTERLQKVETFLMDPANRKKVESALEKSEMFKLKQTSKLLHKNSNLEGDTVQASAAVTTAVFSKTPESTSEYPLRDSFILDSGSDGHICNDFSRFSNYYSKFSMAVAGSGQSEILGYGTILMRIPTGLFQLNNVAYIPSFHTSLASLIRLQAAGISWNPQTRCIFTPEKTICFTERKFNQYVIEYNELKLFSASTFSSKLEPIEKFITVSNSKIWHERLGHPSNKVLQKVLTNQCKSPTLLPKELPKCEPCKLAKAQRIVKRTQPSSKATRPFYRIFIDLFSLPVSYNNKKVALLIKDDFTKIIFFYPIPNSTSSEIIKCFASLQRYLKCQFSLEICVIHRDNDVSLQSEYKNFINQHGIEDEPTAPYTPAQNGSAERSGGVISMKARTMRVSSNLPEFLWPEIWKTAVFLYNRIPHQGSNLNDLWKSPMEKLYKWLQDNQKNPPLMSTDLSYLRAYGCKAYPLTIKALKNKEKRHLKLEAHAEVGYLVGYDSSNIFRIYIPSRKEKRSSPLPQFWSDLAFHPLGKEFIEAGHEEWNILHERKTFYPSPIPRHEAKIKPLPLTWSFAYKFNKHGYLRKVKSRICVRGDLQPYSDKNTYAATLAARNFRILTAIIAKFDLEARSLDAINAFTNADLDEVIYVYYPEGLKSPGFVLQLSKALYGLRRSPLLWQKDLSTTFKSLGLDQSSEEPCIFFSSNFLVFFFVDDIIVIFQKQHRKISENFILQLKHKYDLTDRGNLSSFLGIRITRDREQRKVWITQD</sequence>
<dbReference type="GO" id="GO:0004519">
    <property type="term" value="F:endonuclease activity"/>
    <property type="evidence" value="ECO:0007669"/>
    <property type="project" value="UniProtKB-KW"/>
</dbReference>
<keyword evidence="4" id="KW-0645">Protease</keyword>
<dbReference type="GO" id="GO:0003723">
    <property type="term" value="F:RNA binding"/>
    <property type="evidence" value="ECO:0007669"/>
    <property type="project" value="UniProtKB-KW"/>
</dbReference>
<dbReference type="Pfam" id="PF07727">
    <property type="entry name" value="RVT_2"/>
    <property type="match status" value="1"/>
</dbReference>
<keyword evidence="11" id="KW-0378">Hydrolase</keyword>
<evidence type="ECO:0000256" key="6">
    <source>
        <dbReference type="ARBA" id="ARBA00022722"/>
    </source>
</evidence>
<dbReference type="OrthoDB" id="3544839at2759"/>
<evidence type="ECO:0000256" key="1">
    <source>
        <dbReference type="ARBA" id="ARBA00002180"/>
    </source>
</evidence>
<protein>
    <submittedName>
        <fullName evidence="25">Putative serine threonine protein kinase domain protein</fullName>
    </submittedName>
</protein>
<evidence type="ECO:0000256" key="11">
    <source>
        <dbReference type="ARBA" id="ARBA00022801"/>
    </source>
</evidence>
<keyword evidence="21" id="KW-0511">Multifunctional enzyme</keyword>
<keyword evidence="13" id="KW-0460">Magnesium</keyword>
<dbReference type="GO" id="GO:0015074">
    <property type="term" value="P:DNA integration"/>
    <property type="evidence" value="ECO:0007669"/>
    <property type="project" value="UniProtKB-KW"/>
</dbReference>
<keyword evidence="17" id="KW-0239">DNA-directed DNA polymerase</keyword>
<keyword evidence="26" id="KW-1185">Reference proteome</keyword>
<feature type="domain" description="Integrase catalytic" evidence="24">
    <location>
        <begin position="516"/>
        <end position="685"/>
    </location>
</feature>
<evidence type="ECO:0000256" key="8">
    <source>
        <dbReference type="ARBA" id="ARBA00022741"/>
    </source>
</evidence>
<keyword evidence="6" id="KW-0540">Nuclease</keyword>
<comment type="catalytic activity">
    <reaction evidence="22">
        <text>DNA(n) + a 2'-deoxyribonucleoside 5'-triphosphate = DNA(n+1) + diphosphate</text>
        <dbReference type="Rhea" id="RHEA:22508"/>
        <dbReference type="Rhea" id="RHEA-COMP:17339"/>
        <dbReference type="Rhea" id="RHEA-COMP:17340"/>
        <dbReference type="ChEBI" id="CHEBI:33019"/>
        <dbReference type="ChEBI" id="CHEBI:61560"/>
        <dbReference type="ChEBI" id="CHEBI:173112"/>
        <dbReference type="EC" id="2.7.7.49"/>
    </reaction>
</comment>
<dbReference type="AlphaFoldDB" id="A0A420HFK7"/>
<dbReference type="EMBL" id="MCFK01008300">
    <property type="protein sequence ID" value="RKF56242.1"/>
    <property type="molecule type" value="Genomic_DNA"/>
</dbReference>
<dbReference type="InterPro" id="IPR012337">
    <property type="entry name" value="RNaseH-like_sf"/>
</dbReference>
<evidence type="ECO:0000256" key="17">
    <source>
        <dbReference type="ARBA" id="ARBA00022932"/>
    </source>
</evidence>
<evidence type="ECO:0000256" key="16">
    <source>
        <dbReference type="ARBA" id="ARBA00022918"/>
    </source>
</evidence>
<keyword evidence="14" id="KW-0694">RNA-binding</keyword>
<dbReference type="InterPro" id="IPR013103">
    <property type="entry name" value="RVT_2"/>
</dbReference>
<reference evidence="25 26" key="1">
    <citation type="journal article" date="2018" name="BMC Genomics">
        <title>Comparative genome analyses reveal sequence features reflecting distinct modes of host-adaptation between dicot and monocot powdery mildew.</title>
        <authorList>
            <person name="Wu Y."/>
            <person name="Ma X."/>
            <person name="Pan Z."/>
            <person name="Kale S.D."/>
            <person name="Song Y."/>
            <person name="King H."/>
            <person name="Zhang Q."/>
            <person name="Presley C."/>
            <person name="Deng X."/>
            <person name="Wei C.I."/>
            <person name="Xiao S."/>
        </authorList>
    </citation>
    <scope>NUCLEOTIDE SEQUENCE [LARGE SCALE GENOMIC DNA]</scope>
    <source>
        <strain evidence="25">UMSG2</strain>
    </source>
</reference>
<keyword evidence="2" id="KW-0815">Transposition</keyword>
<evidence type="ECO:0000259" key="24">
    <source>
        <dbReference type="PROSITE" id="PS50994"/>
    </source>
</evidence>
<keyword evidence="20" id="KW-0233">DNA recombination</keyword>
<dbReference type="GO" id="GO:0003887">
    <property type="term" value="F:DNA-directed DNA polymerase activity"/>
    <property type="evidence" value="ECO:0007669"/>
    <property type="project" value="UniProtKB-KW"/>
</dbReference>
<dbReference type="GO" id="GO:0016301">
    <property type="term" value="F:kinase activity"/>
    <property type="evidence" value="ECO:0007669"/>
    <property type="project" value="UniProtKB-KW"/>
</dbReference>
<keyword evidence="10" id="KW-0255">Endonuclease</keyword>
<dbReference type="PANTHER" id="PTHR42648">
    <property type="entry name" value="TRANSPOSASE, PUTATIVE-RELATED"/>
    <property type="match status" value="1"/>
</dbReference>
<dbReference type="SUPFAM" id="SSF53098">
    <property type="entry name" value="Ribonuclease H-like"/>
    <property type="match status" value="1"/>
</dbReference>
<dbReference type="InterPro" id="IPR036397">
    <property type="entry name" value="RNaseH_sf"/>
</dbReference>
<evidence type="ECO:0000256" key="12">
    <source>
        <dbReference type="ARBA" id="ARBA00022840"/>
    </source>
</evidence>
<keyword evidence="15" id="KW-0229">DNA integration</keyword>
<evidence type="ECO:0000256" key="15">
    <source>
        <dbReference type="ARBA" id="ARBA00022908"/>
    </source>
</evidence>
<keyword evidence="17" id="KW-0808">Transferase</keyword>
<dbReference type="GO" id="GO:0006310">
    <property type="term" value="P:DNA recombination"/>
    <property type="evidence" value="ECO:0007669"/>
    <property type="project" value="UniProtKB-KW"/>
</dbReference>
<dbReference type="InterPro" id="IPR025724">
    <property type="entry name" value="GAG-pre-integrase_dom"/>
</dbReference>
<dbReference type="Pfam" id="PF22936">
    <property type="entry name" value="Pol_BBD"/>
    <property type="match status" value="1"/>
</dbReference>
<keyword evidence="3" id="KW-1188">Viral release from host cell</keyword>
<evidence type="ECO:0000256" key="23">
    <source>
        <dbReference type="ARBA" id="ARBA00049244"/>
    </source>
</evidence>
<evidence type="ECO:0000256" key="10">
    <source>
        <dbReference type="ARBA" id="ARBA00022759"/>
    </source>
</evidence>
<keyword evidence="8" id="KW-0547">Nucleotide-binding</keyword>
<dbReference type="GO" id="GO:0046872">
    <property type="term" value="F:metal ion binding"/>
    <property type="evidence" value="ECO:0007669"/>
    <property type="project" value="UniProtKB-KW"/>
</dbReference>
<keyword evidence="19" id="KW-0238">DNA-binding</keyword>
<evidence type="ECO:0000313" key="25">
    <source>
        <dbReference type="EMBL" id="RKF56242.1"/>
    </source>
</evidence>
<evidence type="ECO:0000256" key="13">
    <source>
        <dbReference type="ARBA" id="ARBA00022842"/>
    </source>
</evidence>
<dbReference type="InterPro" id="IPR001584">
    <property type="entry name" value="Integrase_cat-core"/>
</dbReference>
<keyword evidence="9" id="KW-0064">Aspartyl protease</keyword>
<dbReference type="InterPro" id="IPR043502">
    <property type="entry name" value="DNA/RNA_pol_sf"/>
</dbReference>
<comment type="catalytic activity">
    <reaction evidence="23">
        <text>DNA(n) + a 2'-deoxyribonucleoside 5'-triphosphate = DNA(n+1) + diphosphate</text>
        <dbReference type="Rhea" id="RHEA:22508"/>
        <dbReference type="Rhea" id="RHEA-COMP:17339"/>
        <dbReference type="Rhea" id="RHEA-COMP:17340"/>
        <dbReference type="ChEBI" id="CHEBI:33019"/>
        <dbReference type="ChEBI" id="CHEBI:61560"/>
        <dbReference type="ChEBI" id="CHEBI:173112"/>
        <dbReference type="EC" id="2.7.7.7"/>
    </reaction>
</comment>
<gene>
    <name evidence="25" type="ORF">OnM2_083037</name>
</gene>
<evidence type="ECO:0000256" key="2">
    <source>
        <dbReference type="ARBA" id="ARBA00022578"/>
    </source>
</evidence>
<evidence type="ECO:0000256" key="21">
    <source>
        <dbReference type="ARBA" id="ARBA00023268"/>
    </source>
</evidence>
<dbReference type="Gene3D" id="3.30.420.10">
    <property type="entry name" value="Ribonuclease H-like superfamily/Ribonuclease H"/>
    <property type="match status" value="1"/>
</dbReference>
<evidence type="ECO:0000256" key="4">
    <source>
        <dbReference type="ARBA" id="ARBA00022670"/>
    </source>
</evidence>
<evidence type="ECO:0000256" key="14">
    <source>
        <dbReference type="ARBA" id="ARBA00022884"/>
    </source>
</evidence>
<organism evidence="25 26">
    <name type="scientific">Erysiphe neolycopersici</name>
    <dbReference type="NCBI Taxonomy" id="212602"/>
    <lineage>
        <taxon>Eukaryota</taxon>
        <taxon>Fungi</taxon>
        <taxon>Dikarya</taxon>
        <taxon>Ascomycota</taxon>
        <taxon>Pezizomycotina</taxon>
        <taxon>Leotiomycetes</taxon>
        <taxon>Erysiphales</taxon>
        <taxon>Erysiphaceae</taxon>
        <taxon>Erysiphe</taxon>
    </lineage>
</organism>
<evidence type="ECO:0000256" key="9">
    <source>
        <dbReference type="ARBA" id="ARBA00022750"/>
    </source>
</evidence>
<keyword evidence="12" id="KW-0067">ATP-binding</keyword>
<keyword evidence="18" id="KW-0917">Virion maturation</keyword>
<evidence type="ECO:0000256" key="22">
    <source>
        <dbReference type="ARBA" id="ARBA00048173"/>
    </source>
</evidence>
<comment type="caution">
    <text evidence="25">The sequence shown here is derived from an EMBL/GenBank/DDBJ whole genome shotgun (WGS) entry which is preliminary data.</text>
</comment>
<keyword evidence="5" id="KW-0548">Nucleotidyltransferase</keyword>
<accession>A0A420HFK7</accession>
<keyword evidence="16" id="KW-0695">RNA-directed DNA polymerase</keyword>
<comment type="function">
    <text evidence="1">The aspartyl protease (PR) mediates the proteolytic cleavages of the Gag and Gag-Pol polyproteins after assembly of the VLP.</text>
</comment>
<evidence type="ECO:0000256" key="7">
    <source>
        <dbReference type="ARBA" id="ARBA00022723"/>
    </source>
</evidence>
<dbReference type="STRING" id="212602.A0A420HFK7"/>
<name>A0A420HFK7_9PEZI</name>
<evidence type="ECO:0000256" key="5">
    <source>
        <dbReference type="ARBA" id="ARBA00022695"/>
    </source>
</evidence>
<dbReference type="Proteomes" id="UP000286134">
    <property type="component" value="Unassembled WGS sequence"/>
</dbReference>
<dbReference type="GO" id="GO:0032196">
    <property type="term" value="P:transposition"/>
    <property type="evidence" value="ECO:0007669"/>
    <property type="project" value="UniProtKB-KW"/>
</dbReference>
<dbReference type="GO" id="GO:0003964">
    <property type="term" value="F:RNA-directed DNA polymerase activity"/>
    <property type="evidence" value="ECO:0007669"/>
    <property type="project" value="UniProtKB-KW"/>
</dbReference>
<evidence type="ECO:0000313" key="26">
    <source>
        <dbReference type="Proteomes" id="UP000286134"/>
    </source>
</evidence>
<dbReference type="GO" id="GO:0005524">
    <property type="term" value="F:ATP binding"/>
    <property type="evidence" value="ECO:0007669"/>
    <property type="project" value="UniProtKB-KW"/>
</dbReference>
<dbReference type="PROSITE" id="PS50994">
    <property type="entry name" value="INTEGRASE"/>
    <property type="match status" value="1"/>
</dbReference>
<dbReference type="GO" id="GO:0006508">
    <property type="term" value="P:proteolysis"/>
    <property type="evidence" value="ECO:0007669"/>
    <property type="project" value="UniProtKB-KW"/>
</dbReference>
<feature type="non-terminal residue" evidence="25">
    <location>
        <position position="1008"/>
    </location>
</feature>
<dbReference type="InterPro" id="IPR054722">
    <property type="entry name" value="PolX-like_BBD"/>
</dbReference>
<dbReference type="PANTHER" id="PTHR42648:SF11">
    <property type="entry name" value="TRANSPOSON TY4-P GAG-POL POLYPROTEIN"/>
    <property type="match status" value="1"/>
</dbReference>
<evidence type="ECO:0000256" key="18">
    <source>
        <dbReference type="ARBA" id="ARBA00023113"/>
    </source>
</evidence>
<dbReference type="SUPFAM" id="SSF56672">
    <property type="entry name" value="DNA/RNA polymerases"/>
    <property type="match status" value="1"/>
</dbReference>
<evidence type="ECO:0000256" key="20">
    <source>
        <dbReference type="ARBA" id="ARBA00023172"/>
    </source>
</evidence>
<dbReference type="Pfam" id="PF13976">
    <property type="entry name" value="gag_pre-integrs"/>
    <property type="match status" value="1"/>
</dbReference>